<feature type="transmembrane region" description="Helical" evidence="2">
    <location>
        <begin position="79"/>
        <end position="101"/>
    </location>
</feature>
<keyword evidence="4" id="KW-1185">Reference proteome</keyword>
<evidence type="ECO:0000256" key="2">
    <source>
        <dbReference type="SAM" id="Phobius"/>
    </source>
</evidence>
<dbReference type="Pfam" id="PF13347">
    <property type="entry name" value="MFS_2"/>
    <property type="match status" value="1"/>
</dbReference>
<organism evidence="3 4">
    <name type="scientific">Isoptericola hypogeus</name>
    <dbReference type="NCBI Taxonomy" id="300179"/>
    <lineage>
        <taxon>Bacteria</taxon>
        <taxon>Bacillati</taxon>
        <taxon>Actinomycetota</taxon>
        <taxon>Actinomycetes</taxon>
        <taxon>Micrococcales</taxon>
        <taxon>Promicromonosporaceae</taxon>
        <taxon>Isoptericola</taxon>
    </lineage>
</organism>
<comment type="caution">
    <text evidence="3">The sequence shown here is derived from an EMBL/GenBank/DDBJ whole genome shotgun (WGS) entry which is preliminary data.</text>
</comment>
<dbReference type="SUPFAM" id="SSF103473">
    <property type="entry name" value="MFS general substrate transporter"/>
    <property type="match status" value="1"/>
</dbReference>
<feature type="transmembrane region" description="Helical" evidence="2">
    <location>
        <begin position="327"/>
        <end position="349"/>
    </location>
</feature>
<feature type="transmembrane region" description="Helical" evidence="2">
    <location>
        <begin position="107"/>
        <end position="130"/>
    </location>
</feature>
<dbReference type="InterPro" id="IPR039672">
    <property type="entry name" value="MFS_2"/>
</dbReference>
<reference evidence="4" key="1">
    <citation type="journal article" date="2019" name="Int. J. Syst. Evol. Microbiol.">
        <title>The Global Catalogue of Microorganisms (GCM) 10K type strain sequencing project: providing services to taxonomists for standard genome sequencing and annotation.</title>
        <authorList>
            <consortium name="The Broad Institute Genomics Platform"/>
            <consortium name="The Broad Institute Genome Sequencing Center for Infectious Disease"/>
            <person name="Wu L."/>
            <person name="Ma J."/>
        </authorList>
    </citation>
    <scope>NUCLEOTIDE SEQUENCE [LARGE SCALE GENOMIC DNA]</scope>
    <source>
        <strain evidence="4">JCM 15589</strain>
    </source>
</reference>
<dbReference type="InterPro" id="IPR036259">
    <property type="entry name" value="MFS_trans_sf"/>
</dbReference>
<feature type="transmembrane region" description="Helical" evidence="2">
    <location>
        <begin position="12"/>
        <end position="33"/>
    </location>
</feature>
<feature type="transmembrane region" description="Helical" evidence="2">
    <location>
        <begin position="150"/>
        <end position="171"/>
    </location>
</feature>
<feature type="transmembrane region" description="Helical" evidence="2">
    <location>
        <begin position="409"/>
        <end position="432"/>
    </location>
</feature>
<feature type="transmembrane region" description="Helical" evidence="2">
    <location>
        <begin position="39"/>
        <end position="58"/>
    </location>
</feature>
<gene>
    <name evidence="3" type="ORF">GCM10009809_00500</name>
</gene>
<feature type="compositionally biased region" description="Pro residues" evidence="1">
    <location>
        <begin position="456"/>
        <end position="467"/>
    </location>
</feature>
<feature type="transmembrane region" description="Helical" evidence="2">
    <location>
        <begin position="370"/>
        <end position="397"/>
    </location>
</feature>
<dbReference type="RefSeq" id="WP_344244467.1">
    <property type="nucleotide sequence ID" value="NZ_BAAAPM010000001.1"/>
</dbReference>
<feature type="transmembrane region" description="Helical" evidence="2">
    <location>
        <begin position="177"/>
        <end position="200"/>
    </location>
</feature>
<dbReference type="Proteomes" id="UP001501138">
    <property type="component" value="Unassembled WGS sequence"/>
</dbReference>
<feature type="transmembrane region" description="Helical" evidence="2">
    <location>
        <begin position="273"/>
        <end position="292"/>
    </location>
</feature>
<evidence type="ECO:0000313" key="3">
    <source>
        <dbReference type="EMBL" id="GAA1708113.1"/>
    </source>
</evidence>
<keyword evidence="2" id="KW-1133">Transmembrane helix</keyword>
<evidence type="ECO:0000313" key="4">
    <source>
        <dbReference type="Proteomes" id="UP001501138"/>
    </source>
</evidence>
<dbReference type="PANTHER" id="PTHR11328">
    <property type="entry name" value="MAJOR FACILITATOR SUPERFAMILY DOMAIN-CONTAINING PROTEIN"/>
    <property type="match status" value="1"/>
</dbReference>
<name>A0ABP4UQ66_9MICO</name>
<keyword evidence="2" id="KW-0812">Transmembrane</keyword>
<dbReference type="Gene3D" id="1.20.1250.20">
    <property type="entry name" value="MFS general substrate transporter like domains"/>
    <property type="match status" value="2"/>
</dbReference>
<feature type="transmembrane region" description="Helical" evidence="2">
    <location>
        <begin position="301"/>
        <end position="321"/>
    </location>
</feature>
<protein>
    <submittedName>
        <fullName evidence="3">MFS transporter</fullName>
    </submittedName>
</protein>
<evidence type="ECO:0000256" key="1">
    <source>
        <dbReference type="SAM" id="MobiDB-lite"/>
    </source>
</evidence>
<proteinExistence type="predicted"/>
<feature type="transmembrane region" description="Helical" evidence="2">
    <location>
        <begin position="239"/>
        <end position="261"/>
    </location>
</feature>
<sequence length="467" mass="47822">MTMRRGTVARYAVGSVGTGGFATLPGLVLVFYLTDTLGVAAVVAGLLVTLAKVWDVVVDPLIGAASDRERARTGRRRRLMVAGGLALPVFFALTFAVPSGLAPTAGAAWVMVAFLLAATAFSLFQVPYIALPAELADTYDARTRLLTARVVVLTAAILLFGGGGPALRALGGDDERLGYLLMAVTAAVVLGAALLVAATVERSAGPPATPRPVAPRAGLAVHYREGLALLRTSLPFRTLLGTFVLQALATGAMLAGAQYVATWVLRDTTAVTFLFVALVAPALVVTPLWGVLARRVGKERAFTAASALFAVAALALLPLAWTPGAWVYAPVAVAGAAYAGMQSLPMAMLPDVIAHDARTRATDRAGAFGGVWTAGETTGMALGTTLLTVVLAATGYAESTGAQTVAQPPAAVLGIVAAFSLLPAVLVAASLASLARYPLRRQDIDLGIEPKTADPGPIPAGDPQEAP</sequence>
<dbReference type="PANTHER" id="PTHR11328:SF24">
    <property type="entry name" value="MAJOR FACILITATOR SUPERFAMILY (MFS) PROFILE DOMAIN-CONTAINING PROTEIN"/>
    <property type="match status" value="1"/>
</dbReference>
<keyword evidence="2" id="KW-0472">Membrane</keyword>
<accession>A0ABP4UQ66</accession>
<feature type="region of interest" description="Disordered" evidence="1">
    <location>
        <begin position="448"/>
        <end position="467"/>
    </location>
</feature>
<dbReference type="EMBL" id="BAAAPM010000001">
    <property type="protein sequence ID" value="GAA1708113.1"/>
    <property type="molecule type" value="Genomic_DNA"/>
</dbReference>